<reference evidence="4 6" key="2">
    <citation type="submission" date="2015-11" db="EMBL/GenBank/DDBJ databases">
        <authorList>
            <person name="Sahl J."/>
            <person name="Wagner D."/>
            <person name="Keim P."/>
        </authorList>
    </citation>
    <scope>NUCLEOTIDE SEQUENCE [LARGE SCALE GENOMIC DNA]</scope>
    <source>
        <strain evidence="4 6">MSMB1157</strain>
    </source>
</reference>
<proteinExistence type="predicted"/>
<dbReference type="InterPro" id="IPR011010">
    <property type="entry name" value="DNA_brk_join_enz"/>
</dbReference>
<reference evidence="3 5" key="1">
    <citation type="submission" date="2015-11" db="EMBL/GenBank/DDBJ databases">
        <title>Expanding the genomic diversity of Burkholderia species for the development of highly accurate diagnostics.</title>
        <authorList>
            <person name="Sahl J."/>
            <person name="Keim P."/>
            <person name="Wagner D."/>
        </authorList>
    </citation>
    <scope>NUCLEOTIDE SEQUENCE [LARGE SCALE GENOMIC DNA]</scope>
    <source>
        <strain evidence="3 5">MSMB2087WGS</strain>
    </source>
</reference>
<dbReference type="PROSITE" id="PS51898">
    <property type="entry name" value="TYR_RECOMBINASE"/>
    <property type="match status" value="1"/>
</dbReference>
<evidence type="ECO:0000259" key="2">
    <source>
        <dbReference type="PROSITE" id="PS51898"/>
    </source>
</evidence>
<dbReference type="EMBL" id="LNJU01000003">
    <property type="protein sequence ID" value="KWZ58509.1"/>
    <property type="molecule type" value="Genomic_DNA"/>
</dbReference>
<accession>A0A106UZ75</accession>
<sequence>MAKAPVIELHQVRHALKVAAVTGQAPLRDVALLAVLYSTGVTPNEAAKLTVSDYLRADGAVRVDSTLRPEIAFNGKGRPLIWANAKAREAVDDYLRYRREAGHGISTARAAYRSLDAQSPLFLTSDGAPFTFTRRVTRTGAASYSCETLNEIIRRLHTQAGIESGNANAARRTFAVNLHRQGRSPKLIQQLIGVSSLAAVSRLVDGDPVTLASVVRGVI</sequence>
<dbReference type="AlphaFoldDB" id="A0A106UZ75"/>
<gene>
    <name evidence="4" type="ORF">WK57_18795</name>
    <name evidence="3" type="ORF">WL29_01710</name>
</gene>
<dbReference type="SUPFAM" id="SSF56349">
    <property type="entry name" value="DNA breaking-rejoining enzymes"/>
    <property type="match status" value="1"/>
</dbReference>
<organism evidence="3 5">
    <name type="scientific">Burkholderia ubonensis</name>
    <dbReference type="NCBI Taxonomy" id="101571"/>
    <lineage>
        <taxon>Bacteria</taxon>
        <taxon>Pseudomonadati</taxon>
        <taxon>Pseudomonadota</taxon>
        <taxon>Betaproteobacteria</taxon>
        <taxon>Burkholderiales</taxon>
        <taxon>Burkholderiaceae</taxon>
        <taxon>Burkholderia</taxon>
        <taxon>Burkholderia cepacia complex</taxon>
    </lineage>
</organism>
<dbReference type="Gene3D" id="1.10.443.10">
    <property type="entry name" value="Intergrase catalytic core"/>
    <property type="match status" value="1"/>
</dbReference>
<evidence type="ECO:0000313" key="5">
    <source>
        <dbReference type="Proteomes" id="UP000060630"/>
    </source>
</evidence>
<dbReference type="InterPro" id="IPR013762">
    <property type="entry name" value="Integrase-like_cat_sf"/>
</dbReference>
<evidence type="ECO:0000256" key="1">
    <source>
        <dbReference type="ARBA" id="ARBA00023172"/>
    </source>
</evidence>
<dbReference type="GO" id="GO:0003677">
    <property type="term" value="F:DNA binding"/>
    <property type="evidence" value="ECO:0007669"/>
    <property type="project" value="InterPro"/>
</dbReference>
<evidence type="ECO:0000313" key="3">
    <source>
        <dbReference type="EMBL" id="KWA74600.1"/>
    </source>
</evidence>
<dbReference type="GO" id="GO:0015074">
    <property type="term" value="P:DNA integration"/>
    <property type="evidence" value="ECO:0007669"/>
    <property type="project" value="InterPro"/>
</dbReference>
<dbReference type="Proteomes" id="UP000070119">
    <property type="component" value="Unassembled WGS sequence"/>
</dbReference>
<dbReference type="CDD" id="cd00397">
    <property type="entry name" value="DNA_BRE_C"/>
    <property type="match status" value="1"/>
</dbReference>
<keyword evidence="1" id="KW-0233">DNA recombination</keyword>
<feature type="domain" description="Tyr recombinase" evidence="2">
    <location>
        <begin position="2"/>
        <end position="216"/>
    </location>
</feature>
<dbReference type="EMBL" id="LPHD01000180">
    <property type="protein sequence ID" value="KWA74600.1"/>
    <property type="molecule type" value="Genomic_DNA"/>
</dbReference>
<dbReference type="InterPro" id="IPR002104">
    <property type="entry name" value="Integrase_catalytic"/>
</dbReference>
<evidence type="ECO:0000313" key="6">
    <source>
        <dbReference type="Proteomes" id="UP000070119"/>
    </source>
</evidence>
<comment type="caution">
    <text evidence="3">The sequence shown here is derived from an EMBL/GenBank/DDBJ whole genome shotgun (WGS) entry which is preliminary data.</text>
</comment>
<name>A0A106UZ75_9BURK</name>
<dbReference type="Proteomes" id="UP000060630">
    <property type="component" value="Unassembled WGS sequence"/>
</dbReference>
<protein>
    <submittedName>
        <fullName evidence="3">Integrase</fullName>
    </submittedName>
</protein>
<dbReference type="GO" id="GO:0006310">
    <property type="term" value="P:DNA recombination"/>
    <property type="evidence" value="ECO:0007669"/>
    <property type="project" value="UniProtKB-KW"/>
</dbReference>
<dbReference type="RefSeq" id="WP_060182622.1">
    <property type="nucleotide sequence ID" value="NZ_LNJU01000003.1"/>
</dbReference>
<dbReference type="Pfam" id="PF00589">
    <property type="entry name" value="Phage_integrase"/>
    <property type="match status" value="1"/>
</dbReference>
<evidence type="ECO:0000313" key="4">
    <source>
        <dbReference type="EMBL" id="KWZ58509.1"/>
    </source>
</evidence>